<dbReference type="Gene3D" id="3.30.200.20">
    <property type="entry name" value="Phosphorylase Kinase, domain 1"/>
    <property type="match status" value="1"/>
</dbReference>
<comment type="catalytic activity">
    <reaction evidence="15">
        <text>L-threonyl-[protein] + ATP = O-phospho-L-threonyl-[protein] + ADP + H(+)</text>
        <dbReference type="Rhea" id="RHEA:46608"/>
        <dbReference type="Rhea" id="RHEA-COMP:11060"/>
        <dbReference type="Rhea" id="RHEA-COMP:11605"/>
        <dbReference type="ChEBI" id="CHEBI:15378"/>
        <dbReference type="ChEBI" id="CHEBI:30013"/>
        <dbReference type="ChEBI" id="CHEBI:30616"/>
        <dbReference type="ChEBI" id="CHEBI:61977"/>
        <dbReference type="ChEBI" id="CHEBI:456216"/>
        <dbReference type="EC" id="2.7.11.22"/>
    </reaction>
</comment>
<evidence type="ECO:0000256" key="10">
    <source>
        <dbReference type="ARBA" id="ARBA00022840"/>
    </source>
</evidence>
<evidence type="ECO:0000256" key="22">
    <source>
        <dbReference type="PROSITE-ProRule" id="PRU10141"/>
    </source>
</evidence>
<sequence>MSYLLLLHIIMDHEFKERTANERPKVEDLFDYEGCKIGRGTYGHVYKAKRKDVSDGKDYALKRMEGTSLSMSACREISLLRELKHPNVLNLIRVFLSHNDRKVWLLVEYAEHDLWHIIKFHRSAKAAKKPVLVPKGMVKSLLNQILDGIHYLHSNWVLHRDLKPANILVMGEGPDRGRVKIADMGFARLFNSPLKPLADLDPVVVTFWYRAPELLLGARHYTKAIDIWAIGCIFAELLTSEPIFHCRQEDIKTSNPYHQDQLDRIFNVMGFPQEKDWEDIRKMPEHPTLLKHFKHTNYSNCSLVKYMDRHKIKPDSKAFQLLQKLLLMDPNKRITSEQAMQDPYFQEEPLPTADAFAGCAIPYPKREFLSDDEQEDSADKSRQMSKVNSTVSDPNSMCQQHLNSSKRVRMDGPSGHGPSVVNHINMMQQVSNPNEFHQPHPQMIFTSSANTQPTNFFRRF</sequence>
<name>A0A9N9ZXB5_BEMTA</name>
<evidence type="ECO:0000256" key="14">
    <source>
        <dbReference type="ARBA" id="ARBA00041245"/>
    </source>
</evidence>
<evidence type="ECO:0000256" key="20">
    <source>
        <dbReference type="ARBA" id="ARBA00076654"/>
    </source>
</evidence>
<evidence type="ECO:0000256" key="2">
    <source>
        <dbReference type="ARBA" id="ARBA00004123"/>
    </source>
</evidence>
<evidence type="ECO:0000256" key="13">
    <source>
        <dbReference type="ARBA" id="ARBA00039268"/>
    </source>
</evidence>
<dbReference type="EC" id="2.7.11.22" evidence="5"/>
<keyword evidence="9" id="KW-0418">Kinase</keyword>
<dbReference type="KEGG" id="btab:109036829"/>
<dbReference type="InterPro" id="IPR017441">
    <property type="entry name" value="Protein_kinase_ATP_BS"/>
</dbReference>
<keyword evidence="12" id="KW-0539">Nucleus</keyword>
<keyword evidence="11" id="KW-0010">Activator</keyword>
<organism evidence="26 27">
    <name type="scientific">Bemisia tabaci</name>
    <name type="common">Sweetpotato whitefly</name>
    <name type="synonym">Aleurodes tabaci</name>
    <dbReference type="NCBI Taxonomy" id="7038"/>
    <lineage>
        <taxon>Eukaryota</taxon>
        <taxon>Metazoa</taxon>
        <taxon>Ecdysozoa</taxon>
        <taxon>Arthropoda</taxon>
        <taxon>Hexapoda</taxon>
        <taxon>Insecta</taxon>
        <taxon>Pterygota</taxon>
        <taxon>Neoptera</taxon>
        <taxon>Paraneoptera</taxon>
        <taxon>Hemiptera</taxon>
        <taxon>Sternorrhyncha</taxon>
        <taxon>Aleyrodoidea</taxon>
        <taxon>Aleyrodidae</taxon>
        <taxon>Aleyrodinae</taxon>
        <taxon>Bemisia</taxon>
    </lineage>
</organism>
<dbReference type="GO" id="GO:0005524">
    <property type="term" value="F:ATP binding"/>
    <property type="evidence" value="ECO:0007669"/>
    <property type="project" value="UniProtKB-UniRule"/>
</dbReference>
<evidence type="ECO:0000256" key="7">
    <source>
        <dbReference type="ARBA" id="ARBA00022679"/>
    </source>
</evidence>
<evidence type="ECO:0000256" key="4">
    <source>
        <dbReference type="ARBA" id="ARBA00012409"/>
    </source>
</evidence>
<dbReference type="Pfam" id="PF00069">
    <property type="entry name" value="Pkinase"/>
    <property type="match status" value="1"/>
</dbReference>
<evidence type="ECO:0000256" key="12">
    <source>
        <dbReference type="ARBA" id="ARBA00023242"/>
    </source>
</evidence>
<dbReference type="GO" id="GO:0005634">
    <property type="term" value="C:nucleus"/>
    <property type="evidence" value="ECO:0007669"/>
    <property type="project" value="UniProtKB-SubCell"/>
</dbReference>
<evidence type="ECO:0000256" key="17">
    <source>
        <dbReference type="ARBA" id="ARBA00049280"/>
    </source>
</evidence>
<dbReference type="InterPro" id="IPR000719">
    <property type="entry name" value="Prot_kinase_dom"/>
</dbReference>
<dbReference type="AlphaFoldDB" id="A0A9N9ZXB5"/>
<evidence type="ECO:0000313" key="27">
    <source>
        <dbReference type="Proteomes" id="UP001152759"/>
    </source>
</evidence>
<evidence type="ECO:0000259" key="25">
    <source>
        <dbReference type="PROSITE" id="PS50011"/>
    </source>
</evidence>
<feature type="domain" description="Protein kinase" evidence="25">
    <location>
        <begin position="31"/>
        <end position="345"/>
    </location>
</feature>
<dbReference type="PROSITE" id="PS00108">
    <property type="entry name" value="PROTEIN_KINASE_ST"/>
    <property type="match status" value="1"/>
</dbReference>
<dbReference type="GO" id="GO:0004693">
    <property type="term" value="F:cyclin-dependent protein serine/threonine kinase activity"/>
    <property type="evidence" value="ECO:0007669"/>
    <property type="project" value="UniProtKB-EC"/>
</dbReference>
<keyword evidence="10 22" id="KW-0067">ATP-binding</keyword>
<dbReference type="Gene3D" id="1.10.510.10">
    <property type="entry name" value="Transferase(Phosphotransferase) domain 1"/>
    <property type="match status" value="1"/>
</dbReference>
<reference evidence="26" key="1">
    <citation type="submission" date="2021-12" db="EMBL/GenBank/DDBJ databases">
        <authorList>
            <person name="King R."/>
        </authorList>
    </citation>
    <scope>NUCLEOTIDE SEQUENCE</scope>
</reference>
<comment type="catalytic activity">
    <reaction evidence="17">
        <text>[DNA-directed RNA polymerase] + ATP = phospho-[DNA-directed RNA polymerase] + ADP + H(+)</text>
        <dbReference type="Rhea" id="RHEA:10216"/>
        <dbReference type="Rhea" id="RHEA-COMP:11321"/>
        <dbReference type="Rhea" id="RHEA-COMP:11322"/>
        <dbReference type="ChEBI" id="CHEBI:15378"/>
        <dbReference type="ChEBI" id="CHEBI:30616"/>
        <dbReference type="ChEBI" id="CHEBI:43176"/>
        <dbReference type="ChEBI" id="CHEBI:68546"/>
        <dbReference type="ChEBI" id="CHEBI:456216"/>
        <dbReference type="EC" id="2.7.11.23"/>
    </reaction>
</comment>
<feature type="compositionally biased region" description="Polar residues" evidence="24">
    <location>
        <begin position="384"/>
        <end position="405"/>
    </location>
</feature>
<evidence type="ECO:0000256" key="6">
    <source>
        <dbReference type="ARBA" id="ARBA00022527"/>
    </source>
</evidence>
<evidence type="ECO:0000256" key="16">
    <source>
        <dbReference type="ARBA" id="ARBA00048367"/>
    </source>
</evidence>
<evidence type="ECO:0000256" key="3">
    <source>
        <dbReference type="ARBA" id="ARBA00006485"/>
    </source>
</evidence>
<keyword evidence="27" id="KW-1185">Reference proteome</keyword>
<gene>
    <name evidence="26" type="ORF">BEMITA_LOCUS1053</name>
</gene>
<dbReference type="InterPro" id="IPR008271">
    <property type="entry name" value="Ser/Thr_kinase_AS"/>
</dbReference>
<evidence type="ECO:0000256" key="21">
    <source>
        <dbReference type="ARBA" id="ARBA00079199"/>
    </source>
</evidence>
<dbReference type="OrthoDB" id="6284126at2759"/>
<feature type="binding site" evidence="22">
    <location>
        <position position="62"/>
    </location>
    <ligand>
        <name>ATP</name>
        <dbReference type="ChEBI" id="CHEBI:30616"/>
    </ligand>
</feature>
<dbReference type="EMBL" id="OU963862">
    <property type="protein sequence ID" value="CAH0381395.1"/>
    <property type="molecule type" value="Genomic_DNA"/>
</dbReference>
<evidence type="ECO:0000313" key="26">
    <source>
        <dbReference type="EMBL" id="CAH0381395.1"/>
    </source>
</evidence>
<accession>A0A9N9ZXB5</accession>
<dbReference type="PANTHER" id="PTHR24056">
    <property type="entry name" value="CELL DIVISION PROTEIN KINASE"/>
    <property type="match status" value="1"/>
</dbReference>
<comment type="similarity">
    <text evidence="3">Belongs to the protein kinase superfamily. CMGC Ser/Thr protein kinase family. CDC2/CDKX subfamily.</text>
</comment>
<dbReference type="FunFam" id="1.10.510.10:FF:000088">
    <property type="entry name" value="cyclin-dependent kinase 8 isoform X1"/>
    <property type="match status" value="1"/>
</dbReference>
<keyword evidence="7" id="KW-0808">Transferase</keyword>
<evidence type="ECO:0000256" key="24">
    <source>
        <dbReference type="SAM" id="MobiDB-lite"/>
    </source>
</evidence>
<keyword evidence="6 23" id="KW-0723">Serine/threonine-protein kinase</keyword>
<comment type="subcellular location">
    <subcellularLocation>
        <location evidence="2">Nucleus</location>
    </subcellularLocation>
</comment>
<evidence type="ECO:0000256" key="11">
    <source>
        <dbReference type="ARBA" id="ARBA00023159"/>
    </source>
</evidence>
<dbReference type="PROSITE" id="PS00107">
    <property type="entry name" value="PROTEIN_KINASE_ATP"/>
    <property type="match status" value="1"/>
</dbReference>
<evidence type="ECO:0000256" key="23">
    <source>
        <dbReference type="RuleBase" id="RU000304"/>
    </source>
</evidence>
<evidence type="ECO:0000256" key="1">
    <source>
        <dbReference type="ARBA" id="ARBA00001946"/>
    </source>
</evidence>
<dbReference type="FunFam" id="3.30.200.20:FF:000122">
    <property type="entry name" value="cyclin-dependent kinase 8 isoform X1"/>
    <property type="match status" value="1"/>
</dbReference>
<dbReference type="InterPro" id="IPR050108">
    <property type="entry name" value="CDK"/>
</dbReference>
<dbReference type="EC" id="2.7.11.23" evidence="4"/>
<evidence type="ECO:0000256" key="18">
    <source>
        <dbReference type="ARBA" id="ARBA00075377"/>
    </source>
</evidence>
<evidence type="ECO:0000256" key="15">
    <source>
        <dbReference type="ARBA" id="ARBA00047811"/>
    </source>
</evidence>
<dbReference type="InterPro" id="IPR011009">
    <property type="entry name" value="Kinase-like_dom_sf"/>
</dbReference>
<proteinExistence type="inferred from homology"/>
<feature type="region of interest" description="Disordered" evidence="24">
    <location>
        <begin position="370"/>
        <end position="417"/>
    </location>
</feature>
<dbReference type="SMART" id="SM00220">
    <property type="entry name" value="S_TKc"/>
    <property type="match status" value="1"/>
</dbReference>
<evidence type="ECO:0000256" key="9">
    <source>
        <dbReference type="ARBA" id="ARBA00022777"/>
    </source>
</evidence>
<dbReference type="GO" id="GO:0008353">
    <property type="term" value="F:RNA polymerase II CTD heptapeptide repeat kinase activity"/>
    <property type="evidence" value="ECO:0007669"/>
    <property type="project" value="UniProtKB-EC"/>
</dbReference>
<evidence type="ECO:0000256" key="5">
    <source>
        <dbReference type="ARBA" id="ARBA00012425"/>
    </source>
</evidence>
<keyword evidence="8 22" id="KW-0547">Nucleotide-binding</keyword>
<comment type="catalytic activity">
    <reaction evidence="16">
        <text>L-seryl-[protein] + ATP = O-phospho-L-seryl-[protein] + ADP + H(+)</text>
        <dbReference type="Rhea" id="RHEA:17989"/>
        <dbReference type="Rhea" id="RHEA-COMP:9863"/>
        <dbReference type="Rhea" id="RHEA-COMP:11604"/>
        <dbReference type="ChEBI" id="CHEBI:15378"/>
        <dbReference type="ChEBI" id="CHEBI:29999"/>
        <dbReference type="ChEBI" id="CHEBI:30616"/>
        <dbReference type="ChEBI" id="CHEBI:83421"/>
        <dbReference type="ChEBI" id="CHEBI:456216"/>
        <dbReference type="EC" id="2.7.11.22"/>
    </reaction>
</comment>
<evidence type="ECO:0000256" key="19">
    <source>
        <dbReference type="ARBA" id="ARBA00076385"/>
    </source>
</evidence>
<dbReference type="PANTHER" id="PTHR24056:SF495">
    <property type="entry name" value="CYCLIN-DEPENDENT KINASE 8-RELATED"/>
    <property type="match status" value="1"/>
</dbReference>
<comment type="cofactor">
    <cofactor evidence="1">
        <name>Mg(2+)</name>
        <dbReference type="ChEBI" id="CHEBI:18420"/>
    </cofactor>
</comment>
<dbReference type="SUPFAM" id="SSF56112">
    <property type="entry name" value="Protein kinase-like (PK-like)"/>
    <property type="match status" value="1"/>
</dbReference>
<dbReference type="CDD" id="cd07842">
    <property type="entry name" value="STKc_CDK8_like"/>
    <property type="match status" value="1"/>
</dbReference>
<dbReference type="Proteomes" id="UP001152759">
    <property type="component" value="Chromosome 1"/>
</dbReference>
<evidence type="ECO:0000256" key="8">
    <source>
        <dbReference type="ARBA" id="ARBA00022741"/>
    </source>
</evidence>
<dbReference type="PROSITE" id="PS50011">
    <property type="entry name" value="PROTEIN_KINASE_DOM"/>
    <property type="match status" value="1"/>
</dbReference>
<protein>
    <recommendedName>
        <fullName evidence="13">Cyclin-dependent kinase 8</fullName>
        <ecNumber evidence="5">2.7.11.22</ecNumber>
        <ecNumber evidence="4">2.7.11.23</ecNumber>
    </recommendedName>
    <alternativeName>
        <fullName evidence="14">Cell division protein kinase 8</fullName>
    </alternativeName>
    <alternativeName>
        <fullName evidence="19 20">Mediator complex subunit cdk8</fullName>
    </alternativeName>
    <alternativeName>
        <fullName evidence="18 21">Mediator of RNA polymerase II transcription subunit cdk8</fullName>
    </alternativeName>
</protein>